<evidence type="ECO:0000313" key="3">
    <source>
        <dbReference type="Proteomes" id="UP000632740"/>
    </source>
</evidence>
<evidence type="ECO:0000313" key="2">
    <source>
        <dbReference type="EMBL" id="GIG23709.1"/>
    </source>
</evidence>
<protein>
    <recommendedName>
        <fullName evidence="4">Camelysin metallo-endopeptidase</fullName>
    </recommendedName>
</protein>
<organism evidence="2 3">
    <name type="scientific">Cellulomonas chitinilytica</name>
    <dbReference type="NCBI Taxonomy" id="398759"/>
    <lineage>
        <taxon>Bacteria</taxon>
        <taxon>Bacillati</taxon>
        <taxon>Actinomycetota</taxon>
        <taxon>Actinomycetes</taxon>
        <taxon>Micrococcales</taxon>
        <taxon>Cellulomonadaceae</taxon>
        <taxon>Cellulomonas</taxon>
    </lineage>
</organism>
<sequence>MMDDLLQEMIDPAPAPRDAPRRRRLWMTVVIVGLAVVGVTKLTTAALFTDNATTGSAITSGTIDLTTDELTLPVLDGGLMPGDSVVAPVNVTNAGTLSYWYAVTYTATDTDTQTGAGTGADDAHLSDRLVLDVYADLAQCSAPSDTAGATPLATITGLSTSEAALFGDRTTESNAKNRVLGSTQAETLCVKVSFPSTDDDNAYQGTATAVSLKFYASQTAHGSHKS</sequence>
<evidence type="ECO:0008006" key="4">
    <source>
        <dbReference type="Google" id="ProtNLM"/>
    </source>
</evidence>
<keyword evidence="1" id="KW-0472">Membrane</keyword>
<keyword evidence="1" id="KW-0812">Transmembrane</keyword>
<accession>A0A919U515</accession>
<feature type="transmembrane region" description="Helical" evidence="1">
    <location>
        <begin position="25"/>
        <end position="48"/>
    </location>
</feature>
<gene>
    <name evidence="2" type="ORF">Cch01nite_44330</name>
</gene>
<keyword evidence="3" id="KW-1185">Reference proteome</keyword>
<reference evidence="2" key="1">
    <citation type="submission" date="2021-01" db="EMBL/GenBank/DDBJ databases">
        <title>Whole genome shotgun sequence of Cellulomonas chitinilytica NBRC 110799.</title>
        <authorList>
            <person name="Komaki H."/>
            <person name="Tamura T."/>
        </authorList>
    </citation>
    <scope>NUCLEOTIDE SEQUENCE</scope>
    <source>
        <strain evidence="2">NBRC 110799</strain>
    </source>
</reference>
<dbReference type="EMBL" id="BONK01000023">
    <property type="protein sequence ID" value="GIG23709.1"/>
    <property type="molecule type" value="Genomic_DNA"/>
</dbReference>
<comment type="caution">
    <text evidence="2">The sequence shown here is derived from an EMBL/GenBank/DDBJ whole genome shotgun (WGS) entry which is preliminary data.</text>
</comment>
<dbReference type="Proteomes" id="UP000632740">
    <property type="component" value="Unassembled WGS sequence"/>
</dbReference>
<dbReference type="Pfam" id="PF12389">
    <property type="entry name" value="Peptidase_M73"/>
    <property type="match status" value="1"/>
</dbReference>
<name>A0A919U515_9CELL</name>
<dbReference type="AlphaFoldDB" id="A0A919U515"/>
<keyword evidence="1" id="KW-1133">Transmembrane helix</keyword>
<dbReference type="InterPro" id="IPR022121">
    <property type="entry name" value="Peptidase_M73_camelysin"/>
</dbReference>
<proteinExistence type="predicted"/>
<evidence type="ECO:0000256" key="1">
    <source>
        <dbReference type="SAM" id="Phobius"/>
    </source>
</evidence>